<dbReference type="PANTHER" id="PTHR47765">
    <property type="entry name" value="3'-5' EXONUCLEASE DOMAIN-CONTAINING PROTEIN"/>
    <property type="match status" value="1"/>
</dbReference>
<dbReference type="GeneID" id="36404820"/>
<keyword evidence="2" id="KW-0378">Hydrolase</keyword>
<dbReference type="InterPro" id="IPR002562">
    <property type="entry name" value="3'-5'_exonuclease_dom"/>
</dbReference>
<dbReference type="Proteomes" id="UP000054928">
    <property type="component" value="Unassembled WGS sequence"/>
</dbReference>
<accession>A0A0N7L4S9</accession>
<dbReference type="STRING" id="4781.A0A0N7L4S9"/>
<dbReference type="OMA" id="LKLYACK"/>
<dbReference type="EMBL" id="CCYD01000428">
    <property type="protein sequence ID" value="CEG39523.1"/>
    <property type="molecule type" value="Genomic_DNA"/>
</dbReference>
<dbReference type="AlphaFoldDB" id="A0A0N7L4S9"/>
<evidence type="ECO:0000313" key="3">
    <source>
        <dbReference type="Proteomes" id="UP000054928"/>
    </source>
</evidence>
<evidence type="ECO:0000313" key="2">
    <source>
        <dbReference type="EMBL" id="CEG39523.1"/>
    </source>
</evidence>
<dbReference type="InterPro" id="IPR012337">
    <property type="entry name" value="RNaseH-like_sf"/>
</dbReference>
<protein>
    <submittedName>
        <fullName evidence="2">Predicted 3'-5' exonuclease</fullName>
    </submittedName>
</protein>
<dbReference type="PANTHER" id="PTHR47765:SF2">
    <property type="entry name" value="EXONUCLEASE MUT-7 HOMOLOG"/>
    <property type="match status" value="1"/>
</dbReference>
<dbReference type="RefSeq" id="XP_024575892.1">
    <property type="nucleotide sequence ID" value="XM_024725079.1"/>
</dbReference>
<evidence type="ECO:0000259" key="1">
    <source>
        <dbReference type="Pfam" id="PF01612"/>
    </source>
</evidence>
<dbReference type="Gene3D" id="3.30.420.10">
    <property type="entry name" value="Ribonuclease H-like superfamily/Ribonuclease H"/>
    <property type="match status" value="1"/>
</dbReference>
<dbReference type="SUPFAM" id="SSF53098">
    <property type="entry name" value="Ribonuclease H-like"/>
    <property type="match status" value="1"/>
</dbReference>
<name>A0A0N7L4S9_PLAHL</name>
<dbReference type="Pfam" id="PF01612">
    <property type="entry name" value="DNA_pol_A_exo1"/>
    <property type="match status" value="1"/>
</dbReference>
<dbReference type="InterPro" id="IPR052408">
    <property type="entry name" value="Exonuclease_MUT-7-like"/>
</dbReference>
<dbReference type="GO" id="GO:0008408">
    <property type="term" value="F:3'-5' exonuclease activity"/>
    <property type="evidence" value="ECO:0007669"/>
    <property type="project" value="InterPro"/>
</dbReference>
<sequence length="574" mass="64547">MPDRPYAEIELEEQQTIKDRQETLAELFEQMRLEDALHMMRVCDSIQLSTELSLCFSLVPQALSIFLQCVDLYCQLPDKNMAYVSLWIETAVACIEHYEELQISLADSQRAGSLLLAFKSFRMSIVAQFALAYRVKEETLSVFCSQLIEIRVGLAARLMECLKKKDLLPTDVVLEACIKQKDFSAGDMFVKNHRGNQQKFVQMLIDGSVPDKVIKKRLSLFKLPADAFPVYFERRQKAFLSFLIHSKEYEQALQFAEHSEILKLHACNKVIRIAGVEDAATQQFIFRSGLKDIFPEVDTSAEDGKAFENQDDLDPNGMFLSLVEVISEASIVFVDTPIALQACVEHLIKQPAVGFDSEWKAVYISDTKDNAVARCALLQLASCEKVFVVDVMALHEHGSILAPLFLSKSVIKLAFDAKSDVKHLRSFLTGGDTSSKLISMLVDLQVVAKKLAVLSEAIDYVDKNVGVSIMAADSVALATEKRPKKRQYKVTENDAGVKSCCLSLAAIAKFYLGRPLDKRARMSNWERRPLSQAQLHYAALDAHVLLQIYSKMQEKHSADVFDSVLSRCTQKCVR</sequence>
<proteinExistence type="predicted"/>
<keyword evidence="2" id="KW-0269">Exonuclease</keyword>
<dbReference type="GO" id="GO:0006139">
    <property type="term" value="P:nucleobase-containing compound metabolic process"/>
    <property type="evidence" value="ECO:0007669"/>
    <property type="project" value="InterPro"/>
</dbReference>
<organism evidence="2 3">
    <name type="scientific">Plasmopara halstedii</name>
    <name type="common">Downy mildew of sunflower</name>
    <dbReference type="NCBI Taxonomy" id="4781"/>
    <lineage>
        <taxon>Eukaryota</taxon>
        <taxon>Sar</taxon>
        <taxon>Stramenopiles</taxon>
        <taxon>Oomycota</taxon>
        <taxon>Peronosporomycetes</taxon>
        <taxon>Peronosporales</taxon>
        <taxon>Peronosporaceae</taxon>
        <taxon>Plasmopara</taxon>
    </lineage>
</organism>
<feature type="domain" description="3'-5' exonuclease" evidence="1">
    <location>
        <begin position="332"/>
        <end position="555"/>
    </location>
</feature>
<keyword evidence="2" id="KW-0540">Nuclease</keyword>
<dbReference type="OrthoDB" id="10261556at2759"/>
<dbReference type="GO" id="GO:0003676">
    <property type="term" value="F:nucleic acid binding"/>
    <property type="evidence" value="ECO:0007669"/>
    <property type="project" value="InterPro"/>
</dbReference>
<dbReference type="InterPro" id="IPR036397">
    <property type="entry name" value="RNaseH_sf"/>
</dbReference>
<reference evidence="3" key="1">
    <citation type="submission" date="2014-09" db="EMBL/GenBank/DDBJ databases">
        <authorList>
            <person name="Sharma Rahul"/>
            <person name="Thines Marco"/>
        </authorList>
    </citation>
    <scope>NUCLEOTIDE SEQUENCE [LARGE SCALE GENOMIC DNA]</scope>
</reference>
<keyword evidence="3" id="KW-1185">Reference proteome</keyword>